<proteinExistence type="predicted"/>
<keyword evidence="9" id="KW-1185">Reference proteome</keyword>
<evidence type="ECO:0008006" key="10">
    <source>
        <dbReference type="Google" id="ProtNLM"/>
    </source>
</evidence>
<dbReference type="GO" id="GO:0004930">
    <property type="term" value="F:G protein-coupled receptor activity"/>
    <property type="evidence" value="ECO:0007669"/>
    <property type="project" value="InterPro"/>
</dbReference>
<dbReference type="PANTHER" id="PTHR23112">
    <property type="entry name" value="G PROTEIN-COUPLED RECEPTOR 157-RELATED"/>
    <property type="match status" value="1"/>
</dbReference>
<dbReference type="PRINTS" id="PR02001">
    <property type="entry name" value="GCR1CAMPR"/>
</dbReference>
<dbReference type="OrthoDB" id="100006at2759"/>
<dbReference type="SUPFAM" id="SSF81321">
    <property type="entry name" value="Family A G protein-coupled receptor-like"/>
    <property type="match status" value="1"/>
</dbReference>
<dbReference type="Gene3D" id="1.20.1070.10">
    <property type="entry name" value="Rhodopsin 7-helix transmembrane proteins"/>
    <property type="match status" value="1"/>
</dbReference>
<dbReference type="RefSeq" id="XP_013762264.1">
    <property type="nucleotide sequence ID" value="XM_013906810.1"/>
</dbReference>
<keyword evidence="3 5" id="KW-1133">Transmembrane helix</keyword>
<dbReference type="InterPro" id="IPR017981">
    <property type="entry name" value="GPCR_2-like_7TM"/>
</dbReference>
<feature type="transmembrane region" description="Helical" evidence="5">
    <location>
        <begin position="49"/>
        <end position="73"/>
    </location>
</feature>
<dbReference type="PROSITE" id="PS50261">
    <property type="entry name" value="G_PROTEIN_RECEP_F2_4"/>
    <property type="match status" value="1"/>
</dbReference>
<organism evidence="8 9">
    <name type="scientific">Thecamonas trahens ATCC 50062</name>
    <dbReference type="NCBI Taxonomy" id="461836"/>
    <lineage>
        <taxon>Eukaryota</taxon>
        <taxon>Apusozoa</taxon>
        <taxon>Apusomonadida</taxon>
        <taxon>Apusomonadidae</taxon>
        <taxon>Thecamonas</taxon>
    </lineage>
</organism>
<evidence type="ECO:0000256" key="3">
    <source>
        <dbReference type="ARBA" id="ARBA00022989"/>
    </source>
</evidence>
<dbReference type="PROSITE" id="PS50262">
    <property type="entry name" value="G_PROTEIN_RECEP_F1_2"/>
    <property type="match status" value="1"/>
</dbReference>
<evidence type="ECO:0000259" key="6">
    <source>
        <dbReference type="PROSITE" id="PS50261"/>
    </source>
</evidence>
<dbReference type="GeneID" id="25560861"/>
<dbReference type="PANTHER" id="PTHR23112:SF0">
    <property type="entry name" value="TRANSMEMBRANE PROTEIN 116"/>
    <property type="match status" value="1"/>
</dbReference>
<dbReference type="AlphaFoldDB" id="A0A0L0DIQ1"/>
<feature type="transmembrane region" description="Helical" evidence="5">
    <location>
        <begin position="160"/>
        <end position="185"/>
    </location>
</feature>
<evidence type="ECO:0000256" key="1">
    <source>
        <dbReference type="ARBA" id="ARBA00004141"/>
    </source>
</evidence>
<keyword evidence="4 5" id="KW-0472">Membrane</keyword>
<dbReference type="GO" id="GO:0005886">
    <property type="term" value="C:plasma membrane"/>
    <property type="evidence" value="ECO:0007669"/>
    <property type="project" value="TreeGrafter"/>
</dbReference>
<dbReference type="GO" id="GO:0007189">
    <property type="term" value="P:adenylate cyclase-activating G protein-coupled receptor signaling pathway"/>
    <property type="evidence" value="ECO:0007669"/>
    <property type="project" value="TreeGrafter"/>
</dbReference>
<evidence type="ECO:0000313" key="8">
    <source>
        <dbReference type="EMBL" id="KNC52264.1"/>
    </source>
</evidence>
<feature type="transmembrane region" description="Helical" evidence="5">
    <location>
        <begin position="85"/>
        <end position="109"/>
    </location>
</feature>
<dbReference type="InterPro" id="IPR017452">
    <property type="entry name" value="GPCR_Rhodpsn_7TM"/>
</dbReference>
<sequence length="340" mass="37008">MKEAKYTDDESRVMRWAILCSGLLTLAGATTTVATFVSVRRLRQFGRPLVVLVWLAVCDVLRGVTAVGAALVPPRSGPLCSVQGFFIQFSNLAAMGWTLAVSHNLYAVLAHVDLDYSRYFVLYHLIIWPFALIMSLAPVAHYGPAGVWCWIEASAPGFRLAFYLCLMLSFPLLVLVLVRGTLVVTGNRRRATDAAPSLFAMRLRKLYLRISVLIALFFVCWTAAMVNRLLELTGHTSFAAALAQAITDPLQGFFDACVFFAIPIVRNEMVCCGKATAPPLTEHKALLVGDNQTARSRSVLARRLLFGSSPSPNLQTLGPPSAGPTPIRTLNGANVVVTVP</sequence>
<protein>
    <recommendedName>
        <fullName evidence="10">G-protein coupled receptors family 2 profile 2 domain-containing protein</fullName>
    </recommendedName>
</protein>
<accession>A0A0L0DIQ1</accession>
<feature type="domain" description="G-protein coupled receptors family 1 profile" evidence="7">
    <location>
        <begin position="28"/>
        <end position="230"/>
    </location>
</feature>
<keyword evidence="2 5" id="KW-0812">Transmembrane</keyword>
<name>A0A0L0DIQ1_THETB</name>
<evidence type="ECO:0000256" key="4">
    <source>
        <dbReference type="ARBA" id="ARBA00023136"/>
    </source>
</evidence>
<comment type="subcellular location">
    <subcellularLocation>
        <location evidence="1">Membrane</location>
        <topology evidence="1">Multi-pass membrane protein</topology>
    </subcellularLocation>
</comment>
<feature type="transmembrane region" description="Helical" evidence="5">
    <location>
        <begin position="16"/>
        <end position="37"/>
    </location>
</feature>
<feature type="domain" description="G-protein coupled receptors family 2 profile 2" evidence="6">
    <location>
        <begin position="14"/>
        <end position="263"/>
    </location>
</feature>
<evidence type="ECO:0000256" key="2">
    <source>
        <dbReference type="ARBA" id="ARBA00022692"/>
    </source>
</evidence>
<feature type="transmembrane region" description="Helical" evidence="5">
    <location>
        <begin position="206"/>
        <end position="226"/>
    </location>
</feature>
<dbReference type="GO" id="GO:0030552">
    <property type="term" value="F:cAMP binding"/>
    <property type="evidence" value="ECO:0007669"/>
    <property type="project" value="InterPro"/>
</dbReference>
<evidence type="ECO:0000259" key="7">
    <source>
        <dbReference type="PROSITE" id="PS50262"/>
    </source>
</evidence>
<gene>
    <name evidence="8" type="ORF">AMSG_01092</name>
</gene>
<evidence type="ECO:0000313" key="9">
    <source>
        <dbReference type="Proteomes" id="UP000054408"/>
    </source>
</evidence>
<dbReference type="InterPro" id="IPR000848">
    <property type="entry name" value="GPCR_cAMP"/>
</dbReference>
<evidence type="ECO:0000256" key="5">
    <source>
        <dbReference type="SAM" id="Phobius"/>
    </source>
</evidence>
<dbReference type="EMBL" id="GL349436">
    <property type="protein sequence ID" value="KNC52264.1"/>
    <property type="molecule type" value="Genomic_DNA"/>
</dbReference>
<reference evidence="8 9" key="1">
    <citation type="submission" date="2010-05" db="EMBL/GenBank/DDBJ databases">
        <title>The Genome Sequence of Thecamonas trahens ATCC 50062.</title>
        <authorList>
            <consortium name="The Broad Institute Genome Sequencing Platform"/>
            <person name="Russ C."/>
            <person name="Cuomo C."/>
            <person name="Shea T."/>
            <person name="Young S.K."/>
            <person name="Zeng Q."/>
            <person name="Koehrsen M."/>
            <person name="Haas B."/>
            <person name="Borodovsky M."/>
            <person name="Guigo R."/>
            <person name="Alvarado L."/>
            <person name="Berlin A."/>
            <person name="Bochicchio J."/>
            <person name="Borenstein D."/>
            <person name="Chapman S."/>
            <person name="Chen Z."/>
            <person name="Freedman E."/>
            <person name="Gellesch M."/>
            <person name="Goldberg J."/>
            <person name="Griggs A."/>
            <person name="Gujja S."/>
            <person name="Heilman E."/>
            <person name="Heiman D."/>
            <person name="Hepburn T."/>
            <person name="Howarth C."/>
            <person name="Jen D."/>
            <person name="Larson L."/>
            <person name="Mehta T."/>
            <person name="Park D."/>
            <person name="Pearson M."/>
            <person name="Roberts A."/>
            <person name="Saif S."/>
            <person name="Shenoy N."/>
            <person name="Sisk P."/>
            <person name="Stolte C."/>
            <person name="Sykes S."/>
            <person name="Thomson T."/>
            <person name="Walk T."/>
            <person name="White J."/>
            <person name="Yandava C."/>
            <person name="Burger G."/>
            <person name="Gray M.W."/>
            <person name="Holland P.W.H."/>
            <person name="King N."/>
            <person name="Lang F.B.F."/>
            <person name="Roger A.J."/>
            <person name="Ruiz-Trillo I."/>
            <person name="Lander E."/>
            <person name="Nusbaum C."/>
        </authorList>
    </citation>
    <scope>NUCLEOTIDE SEQUENCE [LARGE SCALE GENOMIC DNA]</scope>
    <source>
        <strain evidence="8 9">ATCC 50062</strain>
    </source>
</reference>
<dbReference type="PRINTS" id="PR00247">
    <property type="entry name" value="GPCRCAMP"/>
</dbReference>
<dbReference type="GO" id="GO:0007166">
    <property type="term" value="P:cell surface receptor signaling pathway"/>
    <property type="evidence" value="ECO:0007669"/>
    <property type="project" value="InterPro"/>
</dbReference>
<dbReference type="OMA" id="RINKNFT"/>
<dbReference type="Proteomes" id="UP000054408">
    <property type="component" value="Unassembled WGS sequence"/>
</dbReference>
<feature type="transmembrane region" description="Helical" evidence="5">
    <location>
        <begin position="121"/>
        <end position="140"/>
    </location>
</feature>
<dbReference type="Pfam" id="PF05462">
    <property type="entry name" value="Dicty_CAR"/>
    <property type="match status" value="1"/>
</dbReference>
<dbReference type="InterPro" id="IPR022343">
    <property type="entry name" value="GCR1-cAMP_receptor"/>
</dbReference>